<feature type="domain" description="Leucyl-tRNA synthetase editing" evidence="12">
    <location>
        <begin position="231"/>
        <end position="413"/>
    </location>
</feature>
<dbReference type="PANTHER" id="PTHR43740:SF2">
    <property type="entry name" value="LEUCINE--TRNA LIGASE, MITOCHONDRIAL"/>
    <property type="match status" value="1"/>
</dbReference>
<dbReference type="Gene3D" id="3.10.20.590">
    <property type="match status" value="1"/>
</dbReference>
<accession>A0ABM9IBK8</accession>
<proteinExistence type="inferred from homology"/>
<dbReference type="Gene3D" id="3.40.50.620">
    <property type="entry name" value="HUPs"/>
    <property type="match status" value="2"/>
</dbReference>
<dbReference type="NCBIfam" id="TIGR00396">
    <property type="entry name" value="leuS_bact"/>
    <property type="match status" value="1"/>
</dbReference>
<evidence type="ECO:0000313" key="14">
    <source>
        <dbReference type="Proteomes" id="UP001161497"/>
    </source>
</evidence>
<evidence type="ECO:0000256" key="9">
    <source>
        <dbReference type="RuleBase" id="RU363039"/>
    </source>
</evidence>
<dbReference type="SUPFAM" id="SSF50677">
    <property type="entry name" value="ValRS/IleRS/LeuRS editing domain"/>
    <property type="match status" value="1"/>
</dbReference>
<dbReference type="InterPro" id="IPR009008">
    <property type="entry name" value="Val/Leu/Ile-tRNA-synth_edit"/>
</dbReference>
<feature type="domain" description="Methionyl/Valyl/Leucyl/Isoleucyl-tRNA synthetase anticodon-binding" evidence="10">
    <location>
        <begin position="669"/>
        <end position="785"/>
    </location>
</feature>
<name>A0ABM9IBK8_9BACT</name>
<dbReference type="HAMAP" id="MF_00049_B">
    <property type="entry name" value="Leu_tRNA_synth_B"/>
    <property type="match status" value="1"/>
</dbReference>
<dbReference type="PRINTS" id="PR00985">
    <property type="entry name" value="TRNASYNTHLEU"/>
</dbReference>
<dbReference type="CDD" id="cd07958">
    <property type="entry name" value="Anticodon_Ia_Leu_BEm"/>
    <property type="match status" value="1"/>
</dbReference>
<keyword evidence="2 8" id="KW-0436">Ligase</keyword>
<gene>
    <name evidence="8 13" type="primary">leuS</name>
    <name evidence="13" type="ORF">MFUM_0668</name>
</gene>
<comment type="caution">
    <text evidence="8">Lacks conserved residue(s) required for the propagation of feature annotation.</text>
</comment>
<keyword evidence="3 8" id="KW-0547">Nucleotide-binding</keyword>
<dbReference type="Pfam" id="PF09334">
    <property type="entry name" value="tRNA-synt_1g"/>
    <property type="match status" value="2"/>
</dbReference>
<feature type="short sequence motif" description="'KMSKS' region" evidence="8">
    <location>
        <begin position="587"/>
        <end position="591"/>
    </location>
</feature>
<evidence type="ECO:0000259" key="11">
    <source>
        <dbReference type="Pfam" id="PF09334"/>
    </source>
</evidence>
<dbReference type="EMBL" id="OX458932">
    <property type="protein sequence ID" value="CAI9085049.1"/>
    <property type="molecule type" value="Genomic_DNA"/>
</dbReference>
<evidence type="ECO:0000256" key="2">
    <source>
        <dbReference type="ARBA" id="ARBA00022598"/>
    </source>
</evidence>
<keyword evidence="14" id="KW-1185">Reference proteome</keyword>
<feature type="binding site" evidence="8">
    <location>
        <position position="590"/>
    </location>
    <ligand>
        <name>ATP</name>
        <dbReference type="ChEBI" id="CHEBI:30616"/>
    </ligand>
</feature>
<evidence type="ECO:0000256" key="7">
    <source>
        <dbReference type="ARBA" id="ARBA00047469"/>
    </source>
</evidence>
<dbReference type="Pfam" id="PF08264">
    <property type="entry name" value="Anticodon_1"/>
    <property type="match status" value="1"/>
</dbReference>
<organism evidence="13 14">
    <name type="scientific">Candidatus Methylacidiphilum fumarolicum</name>
    <dbReference type="NCBI Taxonomy" id="591154"/>
    <lineage>
        <taxon>Bacteria</taxon>
        <taxon>Pseudomonadati</taxon>
        <taxon>Verrucomicrobiota</taxon>
        <taxon>Methylacidiphilae</taxon>
        <taxon>Methylacidiphilales</taxon>
        <taxon>Methylacidiphilaceae</taxon>
        <taxon>Methylacidiphilum (ex Ratnadevi et al. 2023)</taxon>
    </lineage>
</organism>
<dbReference type="InterPro" id="IPR025709">
    <property type="entry name" value="Leu_tRNA-synth_edit"/>
</dbReference>
<dbReference type="Pfam" id="PF13603">
    <property type="entry name" value="tRNA-synt_1_2"/>
    <property type="match status" value="1"/>
</dbReference>
<protein>
    <recommendedName>
        <fullName evidence="8">Leucine--tRNA ligase</fullName>
        <ecNumber evidence="8">6.1.1.4</ecNumber>
    </recommendedName>
    <alternativeName>
        <fullName evidence="8">Leucyl-tRNA synthetase</fullName>
        <shortName evidence="8">LeuRS</shortName>
    </alternativeName>
</protein>
<evidence type="ECO:0000256" key="6">
    <source>
        <dbReference type="ARBA" id="ARBA00023146"/>
    </source>
</evidence>
<dbReference type="EC" id="6.1.1.4" evidence="8"/>
<dbReference type="SUPFAM" id="SSF47323">
    <property type="entry name" value="Anticodon-binding domain of a subclass of class I aminoacyl-tRNA synthetases"/>
    <property type="match status" value="1"/>
</dbReference>
<dbReference type="PANTHER" id="PTHR43740">
    <property type="entry name" value="LEUCYL-TRNA SYNTHETASE"/>
    <property type="match status" value="1"/>
</dbReference>
<dbReference type="InterPro" id="IPR013155">
    <property type="entry name" value="M/V/L/I-tRNA-synth_anticd-bd"/>
</dbReference>
<dbReference type="CDD" id="cd00812">
    <property type="entry name" value="LeuRS_core"/>
    <property type="match status" value="1"/>
</dbReference>
<evidence type="ECO:0000259" key="10">
    <source>
        <dbReference type="Pfam" id="PF08264"/>
    </source>
</evidence>
<keyword evidence="4 8" id="KW-0067">ATP-binding</keyword>
<evidence type="ECO:0000256" key="3">
    <source>
        <dbReference type="ARBA" id="ARBA00022741"/>
    </source>
</evidence>
<dbReference type="SUPFAM" id="SSF52374">
    <property type="entry name" value="Nucleotidylyl transferase"/>
    <property type="match status" value="1"/>
</dbReference>
<comment type="similarity">
    <text evidence="1 8 9">Belongs to the class-I aminoacyl-tRNA synthetase family.</text>
</comment>
<dbReference type="InterPro" id="IPR014729">
    <property type="entry name" value="Rossmann-like_a/b/a_fold"/>
</dbReference>
<evidence type="ECO:0000256" key="1">
    <source>
        <dbReference type="ARBA" id="ARBA00005594"/>
    </source>
</evidence>
<evidence type="ECO:0000256" key="4">
    <source>
        <dbReference type="ARBA" id="ARBA00022840"/>
    </source>
</evidence>
<comment type="subcellular location">
    <subcellularLocation>
        <location evidence="8">Cytoplasm</location>
    </subcellularLocation>
</comment>
<dbReference type="InterPro" id="IPR002302">
    <property type="entry name" value="Leu-tRNA-ligase"/>
</dbReference>
<sequence>MPGRKAYPFDVIEPKWQHYWFDRELFRAADPGEMGSEKPKFYVLDMFPYPSGSGLHVGHLEGYTASDIVARYKRMKGFNVLHPMGWDAFGLPAEQHAILTGTHPAVTTKQNIDNFRRQIQSMGFSYDWKREINTTDPSYYKWTQWIFKRLFEKGLAYVAEAPVWYCPKLKTVLANEEIVHTPEGPRSERGNHPVIKKPFRQWFLKITAYAEKLLEGLELVEWPESIKEMQRHWIGKSEGAVVKFSVEGKDIEIEVFTTRPDTLFGVTFLVLAPENPLVTKLTESGFKELVEQYCAATSLKTDLERTELSKNKTGVWTGSYAIHPITNEKLPIWISDYVLMTYGTGAIMAVPAHDRRDYDFAKTFSLPIKKVVTAERIEEETDCYTGEGITVHSGFISGLATKEAKEKIIQWLEEKKLGKRMVQYKLRDWLFSRQRYWGEPFPIIWKENAPILVPDEELPVLLPDLEDFTPTDEGIAPLARKKDWVELGNGLKREVNTMPQWAGSCWYYLRYCDPSNKETPFATEKERYWMHPHGVDLYIGGAEHAVLHLLYARFWHKVLYDIGLVSTPEPFYKLVNQGVILGEDNQKMSKSRGNIVNPDAIVQEYGADTLRLFEMFLGPLQQSKPWSSKGLEGPHRFLARVWRLFMDEDGEGLWMLRKDILEEEAPTHILRLQHQTIAGVTEDIENFQFHTAIAKLMTFVNELTKEKKRWKKVLEDLLLLLSPFAPHICEELWQKMGHKDSLAYEPWPKYDPKYLIDEEIELIVQIDGKVRGRIMVKKGIEKEEVIRKAKETEAIGKWLEKATISKVIYVPDKLLNFVLEKNLKSQ</sequence>
<feature type="domain" description="Methionyl/Leucyl tRNA synthetase" evidence="11">
    <location>
        <begin position="46"/>
        <end position="179"/>
    </location>
</feature>
<dbReference type="Gene3D" id="1.10.730.10">
    <property type="entry name" value="Isoleucyl-tRNA Synthetase, Domain 1"/>
    <property type="match status" value="1"/>
</dbReference>
<evidence type="ECO:0000256" key="8">
    <source>
        <dbReference type="HAMAP-Rule" id="MF_00049"/>
    </source>
</evidence>
<keyword evidence="6 8" id="KW-0030">Aminoacyl-tRNA synthetase</keyword>
<dbReference type="InterPro" id="IPR009080">
    <property type="entry name" value="tRNAsynth_Ia_anticodon-bd"/>
</dbReference>
<keyword evidence="8" id="KW-0963">Cytoplasm</keyword>
<evidence type="ECO:0000313" key="13">
    <source>
        <dbReference type="EMBL" id="CAI9085049.1"/>
    </source>
</evidence>
<feature type="domain" description="Methionyl/Leucyl tRNA synthetase" evidence="11">
    <location>
        <begin position="556"/>
        <end position="622"/>
    </location>
</feature>
<comment type="catalytic activity">
    <reaction evidence="7 8">
        <text>tRNA(Leu) + L-leucine + ATP = L-leucyl-tRNA(Leu) + AMP + diphosphate</text>
        <dbReference type="Rhea" id="RHEA:11688"/>
        <dbReference type="Rhea" id="RHEA-COMP:9613"/>
        <dbReference type="Rhea" id="RHEA-COMP:9622"/>
        <dbReference type="ChEBI" id="CHEBI:30616"/>
        <dbReference type="ChEBI" id="CHEBI:33019"/>
        <dbReference type="ChEBI" id="CHEBI:57427"/>
        <dbReference type="ChEBI" id="CHEBI:78442"/>
        <dbReference type="ChEBI" id="CHEBI:78494"/>
        <dbReference type="ChEBI" id="CHEBI:456215"/>
        <dbReference type="EC" id="6.1.1.4"/>
    </reaction>
</comment>
<reference evidence="13" key="1">
    <citation type="submission" date="2023-03" db="EMBL/GenBank/DDBJ databases">
        <authorList>
            <person name="Cremers G."/>
            <person name="Picone N."/>
        </authorList>
    </citation>
    <scope>NUCLEOTIDE SEQUENCE</scope>
    <source>
        <strain evidence="13">Sample_alias</strain>
    </source>
</reference>
<dbReference type="RefSeq" id="WP_009061030.1">
    <property type="nucleotide sequence ID" value="NZ_JAHXRZ010000006.1"/>
</dbReference>
<keyword evidence="5 8" id="KW-0648">Protein biosynthesis</keyword>
<evidence type="ECO:0000259" key="12">
    <source>
        <dbReference type="Pfam" id="PF13603"/>
    </source>
</evidence>
<dbReference type="InterPro" id="IPR015413">
    <property type="entry name" value="Methionyl/Leucyl_tRNA_Synth"/>
</dbReference>
<dbReference type="Proteomes" id="UP001161497">
    <property type="component" value="Chromosome"/>
</dbReference>
<evidence type="ECO:0000256" key="5">
    <source>
        <dbReference type="ARBA" id="ARBA00022917"/>
    </source>
</evidence>
<dbReference type="GO" id="GO:0004823">
    <property type="term" value="F:leucine-tRNA ligase activity"/>
    <property type="evidence" value="ECO:0007669"/>
    <property type="project" value="UniProtKB-EC"/>
</dbReference>